<dbReference type="EMBL" id="DRMH01000119">
    <property type="protein sequence ID" value="HFC98555.1"/>
    <property type="molecule type" value="Genomic_DNA"/>
</dbReference>
<comment type="pathway">
    <text evidence="7">Amino-acid biosynthesis; L-arginine biosynthesis; N(2)-acetyl-L-ornithine from L-glutamate: step 4/4.</text>
</comment>
<dbReference type="NCBIfam" id="TIGR00707">
    <property type="entry name" value="argD"/>
    <property type="match status" value="1"/>
</dbReference>
<dbReference type="CDD" id="cd00610">
    <property type="entry name" value="OAT_like"/>
    <property type="match status" value="1"/>
</dbReference>
<dbReference type="Proteomes" id="UP000886043">
    <property type="component" value="Unassembled WGS sequence"/>
</dbReference>
<proteinExistence type="inferred from homology"/>
<dbReference type="PANTHER" id="PTHR11986">
    <property type="entry name" value="AMINOTRANSFERASE CLASS III"/>
    <property type="match status" value="1"/>
</dbReference>
<comment type="subcellular location">
    <subcellularLocation>
        <location evidence="7">Cytoplasm</location>
    </subcellularLocation>
</comment>
<comment type="catalytic activity">
    <reaction evidence="6">
        <text>taurine + pyruvate = sulfoacetaldehyde + L-alanine</text>
        <dbReference type="Rhea" id="RHEA:10420"/>
        <dbReference type="ChEBI" id="CHEBI:15361"/>
        <dbReference type="ChEBI" id="CHEBI:57972"/>
        <dbReference type="ChEBI" id="CHEBI:58246"/>
        <dbReference type="ChEBI" id="CHEBI:507393"/>
        <dbReference type="EC" id="2.6.1.77"/>
    </reaction>
    <physiologicalReaction direction="left-to-right" evidence="6">
        <dbReference type="Rhea" id="RHEA:10421"/>
    </physiologicalReaction>
</comment>
<dbReference type="InterPro" id="IPR049704">
    <property type="entry name" value="Aminotrans_3_PPA_site"/>
</dbReference>
<sequence>MGIIKDLGETYLAANYRRFPVAFVRGKGSRLFDEEGREYLDFCAGIAVCALGHAPDEVVKAIKKQAERLLHVSNLYWTEPQARLARILVENSFAERVFFCNSGAEAVETALKLARRYAYLRSGPGKTRIVALENSFHGRTYGALSATGQPAYWEGFEPLVPDFMHVPANDMEALIQAVDERTCAVILEPILGEGGVIPLTREFLETARRACEEAGALLIFDEIQTGIGRTGRLFAYELYGVEPDILCLAKGLAGGLPLGAVLAREEVMAALTPGSHASTFGGNPVCCAAALAVLERVLSPGFLDEVRLKGEALRKGLQGLAEKFPEKVKGVRGAGLLLGLETRVSSSELMQALFSRGILTTAPKPDVLRLSPPLIIGYREIDALLGALEEILLFESI</sequence>
<keyword evidence="7" id="KW-0963">Cytoplasm</keyword>
<feature type="binding site" evidence="7">
    <location>
        <begin position="221"/>
        <end position="224"/>
    </location>
    <ligand>
        <name>pyridoxal 5'-phosphate</name>
        <dbReference type="ChEBI" id="CHEBI:597326"/>
    </ligand>
</feature>
<reference evidence="8" key="1">
    <citation type="journal article" date="2020" name="mSystems">
        <title>Genome- and Community-Level Interaction Insights into Carbon Utilization and Element Cycling Functions of Hydrothermarchaeota in Hydrothermal Sediment.</title>
        <authorList>
            <person name="Zhou Z."/>
            <person name="Liu Y."/>
            <person name="Xu W."/>
            <person name="Pan J."/>
            <person name="Luo Z.H."/>
            <person name="Li M."/>
        </authorList>
    </citation>
    <scope>NUCLEOTIDE SEQUENCE [LARGE SCALE GENOMIC DNA]</scope>
    <source>
        <strain evidence="8">HyVt-483</strain>
    </source>
</reference>
<dbReference type="SUPFAM" id="SSF53383">
    <property type="entry name" value="PLP-dependent transferases"/>
    <property type="match status" value="1"/>
</dbReference>
<dbReference type="GO" id="GO:0042802">
    <property type="term" value="F:identical protein binding"/>
    <property type="evidence" value="ECO:0007669"/>
    <property type="project" value="TreeGrafter"/>
</dbReference>
<comment type="subunit">
    <text evidence="7">Homodimer.</text>
</comment>
<dbReference type="InterPro" id="IPR050103">
    <property type="entry name" value="Class-III_PLP-dep_AT"/>
</dbReference>
<dbReference type="AlphaFoldDB" id="A0A7C3CPA8"/>
<dbReference type="GO" id="GO:0031299">
    <property type="term" value="F:taurine-pyruvate aminotransferase activity"/>
    <property type="evidence" value="ECO:0007669"/>
    <property type="project" value="UniProtKB-EC"/>
</dbReference>
<evidence type="ECO:0000313" key="8">
    <source>
        <dbReference type="EMBL" id="HFC98555.1"/>
    </source>
</evidence>
<dbReference type="GO" id="GO:0030170">
    <property type="term" value="F:pyridoxal phosphate binding"/>
    <property type="evidence" value="ECO:0007669"/>
    <property type="project" value="InterPro"/>
</dbReference>
<keyword evidence="7" id="KW-0055">Arginine biosynthesis</keyword>
<feature type="binding site" evidence="7">
    <location>
        <position position="139"/>
    </location>
    <ligand>
        <name>N(2)-acetyl-L-ornithine</name>
        <dbReference type="ChEBI" id="CHEBI:57805"/>
    </ligand>
</feature>
<dbReference type="PROSITE" id="PS00600">
    <property type="entry name" value="AA_TRANSFER_CLASS_3"/>
    <property type="match status" value="1"/>
</dbReference>
<keyword evidence="4 7" id="KW-0663">Pyridoxal phosphate</keyword>
<dbReference type="Pfam" id="PF00202">
    <property type="entry name" value="Aminotran_3"/>
    <property type="match status" value="1"/>
</dbReference>
<dbReference type="HAMAP" id="MF_01107">
    <property type="entry name" value="ArgD_aminotrans_3"/>
    <property type="match status" value="1"/>
</dbReference>
<dbReference type="InterPro" id="IPR015422">
    <property type="entry name" value="PyrdxlP-dep_Trfase_small"/>
</dbReference>
<protein>
    <recommendedName>
        <fullName evidence="7">Acetylornithine aminotransferase</fullName>
        <shortName evidence="7">ACOAT</shortName>
        <ecNumber evidence="7">2.6.1.11</ecNumber>
    </recommendedName>
</protein>
<dbReference type="InterPro" id="IPR004636">
    <property type="entry name" value="AcOrn/SuccOrn_fam"/>
</dbReference>
<evidence type="ECO:0000256" key="3">
    <source>
        <dbReference type="ARBA" id="ARBA00022679"/>
    </source>
</evidence>
<dbReference type="UniPathway" id="UPA00068">
    <property type="reaction ID" value="UER00109"/>
</dbReference>
<gene>
    <name evidence="7" type="primary">argD</name>
    <name evidence="8" type="ORF">ENJ40_08905</name>
</gene>
<dbReference type="PANTHER" id="PTHR11986:SF79">
    <property type="entry name" value="ACETYLORNITHINE AMINOTRANSFERASE, MITOCHONDRIAL"/>
    <property type="match status" value="1"/>
</dbReference>
<keyword evidence="3 7" id="KW-0808">Transferase</keyword>
<dbReference type="GO" id="GO:0006526">
    <property type="term" value="P:L-arginine biosynthetic process"/>
    <property type="evidence" value="ECO:0007669"/>
    <property type="project" value="UniProtKB-UniRule"/>
</dbReference>
<keyword evidence="5" id="KW-0670">Pyruvate</keyword>
<evidence type="ECO:0000256" key="4">
    <source>
        <dbReference type="ARBA" id="ARBA00022898"/>
    </source>
</evidence>
<evidence type="ECO:0000256" key="5">
    <source>
        <dbReference type="ARBA" id="ARBA00023317"/>
    </source>
</evidence>
<evidence type="ECO:0000256" key="7">
    <source>
        <dbReference type="HAMAP-Rule" id="MF_01107"/>
    </source>
</evidence>
<feature type="binding site" evidence="7">
    <location>
        <position position="279"/>
    </location>
    <ligand>
        <name>pyridoxal 5'-phosphate</name>
        <dbReference type="ChEBI" id="CHEBI:597326"/>
    </ligand>
</feature>
<dbReference type="InterPro" id="IPR015424">
    <property type="entry name" value="PyrdxlP-dep_Trfase"/>
</dbReference>
<evidence type="ECO:0000256" key="2">
    <source>
        <dbReference type="ARBA" id="ARBA00022605"/>
    </source>
</evidence>
<feature type="binding site" evidence="7">
    <location>
        <begin position="103"/>
        <end position="104"/>
    </location>
    <ligand>
        <name>pyridoxal 5'-phosphate</name>
        <dbReference type="ChEBI" id="CHEBI:597326"/>
    </ligand>
</feature>
<dbReference type="Gene3D" id="3.40.640.10">
    <property type="entry name" value="Type I PLP-dependent aspartate aminotransferase-like (Major domain)"/>
    <property type="match status" value="1"/>
</dbReference>
<comment type="caution">
    <text evidence="8">The sequence shown here is derived from an EMBL/GenBank/DDBJ whole genome shotgun (WGS) entry which is preliminary data.</text>
</comment>
<feature type="modified residue" description="N6-(pyridoxal phosphate)lysine" evidence="7">
    <location>
        <position position="250"/>
    </location>
</feature>
<accession>A0A7C3CPA8</accession>
<comment type="similarity">
    <text evidence="7">Belongs to the class-III pyridoxal-phosphate-dependent aminotransferase family. ArgD subfamily.</text>
</comment>
<dbReference type="GO" id="GO:0003992">
    <property type="term" value="F:N2-acetyl-L-ornithine:2-oxoglutarate 5-aminotransferase activity"/>
    <property type="evidence" value="ECO:0007669"/>
    <property type="project" value="UniProtKB-UniRule"/>
</dbReference>
<keyword evidence="2 7" id="KW-0028">Amino-acid biosynthesis</keyword>
<evidence type="ECO:0000256" key="1">
    <source>
        <dbReference type="ARBA" id="ARBA00022576"/>
    </source>
</evidence>
<dbReference type="GO" id="GO:0005737">
    <property type="term" value="C:cytoplasm"/>
    <property type="evidence" value="ECO:0007669"/>
    <property type="project" value="UniProtKB-SubCell"/>
</dbReference>
<comment type="miscellaneous">
    <text evidence="7">May also have succinyldiaminopimelate aminotransferase activity, thus carrying out the corresponding step in lysine biosynthesis.</text>
</comment>
<keyword evidence="1 7" id="KW-0032">Aminotransferase</keyword>
<comment type="catalytic activity">
    <reaction evidence="7">
        <text>N(2)-acetyl-L-ornithine + 2-oxoglutarate = N-acetyl-L-glutamate 5-semialdehyde + L-glutamate</text>
        <dbReference type="Rhea" id="RHEA:18049"/>
        <dbReference type="ChEBI" id="CHEBI:16810"/>
        <dbReference type="ChEBI" id="CHEBI:29123"/>
        <dbReference type="ChEBI" id="CHEBI:29985"/>
        <dbReference type="ChEBI" id="CHEBI:57805"/>
        <dbReference type="EC" id="2.6.1.11"/>
    </reaction>
</comment>
<dbReference type="PIRSF" id="PIRSF000521">
    <property type="entry name" value="Transaminase_4ab_Lys_Orn"/>
    <property type="match status" value="1"/>
</dbReference>
<name>A0A7C3CPA8_9BACT</name>
<feature type="binding site" evidence="7">
    <location>
        <position position="136"/>
    </location>
    <ligand>
        <name>pyridoxal 5'-phosphate</name>
        <dbReference type="ChEBI" id="CHEBI:597326"/>
    </ligand>
</feature>
<dbReference type="NCBIfam" id="NF002325">
    <property type="entry name" value="PRK01278.1"/>
    <property type="match status" value="1"/>
</dbReference>
<organism evidence="8">
    <name type="scientific">Thermosulfurimonas dismutans</name>
    <dbReference type="NCBI Taxonomy" id="999894"/>
    <lineage>
        <taxon>Bacteria</taxon>
        <taxon>Pseudomonadati</taxon>
        <taxon>Thermodesulfobacteriota</taxon>
        <taxon>Thermodesulfobacteria</taxon>
        <taxon>Thermodesulfobacteriales</taxon>
        <taxon>Thermodesulfobacteriaceae</taxon>
        <taxon>Thermosulfurimonas</taxon>
    </lineage>
</organism>
<feature type="binding site" evidence="7">
    <location>
        <position position="278"/>
    </location>
    <ligand>
        <name>N(2)-acetyl-L-ornithine</name>
        <dbReference type="ChEBI" id="CHEBI:57805"/>
    </ligand>
</feature>
<evidence type="ECO:0000256" key="6">
    <source>
        <dbReference type="ARBA" id="ARBA00052998"/>
    </source>
</evidence>
<comment type="cofactor">
    <cofactor evidence="7">
        <name>pyridoxal 5'-phosphate</name>
        <dbReference type="ChEBI" id="CHEBI:597326"/>
    </cofactor>
    <text evidence="7">Binds 1 pyridoxal phosphate per subunit.</text>
</comment>
<dbReference type="InterPro" id="IPR015421">
    <property type="entry name" value="PyrdxlP-dep_Trfase_major"/>
</dbReference>
<dbReference type="InterPro" id="IPR005814">
    <property type="entry name" value="Aminotrans_3"/>
</dbReference>
<dbReference type="EC" id="2.6.1.11" evidence="7"/>
<dbReference type="Gene3D" id="3.90.1150.10">
    <property type="entry name" value="Aspartate Aminotransferase, domain 1"/>
    <property type="match status" value="1"/>
</dbReference>
<dbReference type="FunFam" id="3.40.640.10:FF:000004">
    <property type="entry name" value="Acetylornithine aminotransferase"/>
    <property type="match status" value="1"/>
</dbReference>